<feature type="domain" description="HAMP" evidence="12">
    <location>
        <begin position="296"/>
        <end position="350"/>
    </location>
</feature>
<dbReference type="PROSITE" id="PS50885">
    <property type="entry name" value="HAMP"/>
    <property type="match status" value="1"/>
</dbReference>
<keyword evidence="3" id="KW-0145">Chemotaxis</keyword>
<evidence type="ECO:0000256" key="2">
    <source>
        <dbReference type="ARBA" id="ARBA00022475"/>
    </source>
</evidence>
<dbReference type="AlphaFoldDB" id="S5ZXC8"/>
<dbReference type="KEGG" id="tped:TPE_0162"/>
<evidence type="ECO:0000256" key="9">
    <source>
        <dbReference type="PROSITE-ProRule" id="PRU00284"/>
    </source>
</evidence>
<keyword evidence="6 10" id="KW-0472">Membrane</keyword>
<evidence type="ECO:0000256" key="5">
    <source>
        <dbReference type="ARBA" id="ARBA00022989"/>
    </source>
</evidence>
<comment type="similarity">
    <text evidence="8">Belongs to the methyl-accepting chemotaxis (MCP) protein family.</text>
</comment>
<dbReference type="Gene3D" id="3.30.450.20">
    <property type="entry name" value="PAS domain"/>
    <property type="match status" value="2"/>
</dbReference>
<evidence type="ECO:0000313" key="14">
    <source>
        <dbReference type="Proteomes" id="UP000015620"/>
    </source>
</evidence>
<evidence type="ECO:0000256" key="8">
    <source>
        <dbReference type="ARBA" id="ARBA00029447"/>
    </source>
</evidence>
<dbReference type="PANTHER" id="PTHR32089">
    <property type="entry name" value="METHYL-ACCEPTING CHEMOTAXIS PROTEIN MCPB"/>
    <property type="match status" value="1"/>
</dbReference>
<keyword evidence="14" id="KW-1185">Reference proteome</keyword>
<comment type="subcellular location">
    <subcellularLocation>
        <location evidence="1">Cell membrane</location>
        <topology evidence="1">Multi-pass membrane protein</topology>
    </subcellularLocation>
</comment>
<dbReference type="GO" id="GO:0007165">
    <property type="term" value="P:signal transduction"/>
    <property type="evidence" value="ECO:0007669"/>
    <property type="project" value="UniProtKB-KW"/>
</dbReference>
<dbReference type="Pfam" id="PF00672">
    <property type="entry name" value="HAMP"/>
    <property type="match status" value="1"/>
</dbReference>
<dbReference type="Gene3D" id="1.10.287.950">
    <property type="entry name" value="Methyl-accepting chemotaxis protein"/>
    <property type="match status" value="1"/>
</dbReference>
<dbReference type="SMART" id="SM00304">
    <property type="entry name" value="HAMP"/>
    <property type="match status" value="1"/>
</dbReference>
<dbReference type="InterPro" id="IPR004089">
    <property type="entry name" value="MCPsignal_dom"/>
</dbReference>
<proteinExistence type="inferred from homology"/>
<evidence type="ECO:0000256" key="7">
    <source>
        <dbReference type="ARBA" id="ARBA00023224"/>
    </source>
</evidence>
<evidence type="ECO:0000256" key="3">
    <source>
        <dbReference type="ARBA" id="ARBA00022500"/>
    </source>
</evidence>
<evidence type="ECO:0000256" key="1">
    <source>
        <dbReference type="ARBA" id="ARBA00004651"/>
    </source>
</evidence>
<dbReference type="HOGENOM" id="CLU_000445_107_19_12"/>
<dbReference type="STRING" id="1291379.TPE_0162"/>
<accession>S5ZXC8</accession>
<dbReference type="PANTHER" id="PTHR32089:SF112">
    <property type="entry name" value="LYSOZYME-LIKE PROTEIN-RELATED"/>
    <property type="match status" value="1"/>
</dbReference>
<dbReference type="Pfam" id="PF02743">
    <property type="entry name" value="dCache_1"/>
    <property type="match status" value="1"/>
</dbReference>
<protein>
    <submittedName>
        <fullName evidence="13">Methyl-accepting chemotaxis protein</fullName>
    </submittedName>
</protein>
<dbReference type="SUPFAM" id="SSF58104">
    <property type="entry name" value="Methyl-accepting chemotaxis protein (MCP) signaling domain"/>
    <property type="match status" value="2"/>
</dbReference>
<evidence type="ECO:0000313" key="13">
    <source>
        <dbReference type="EMBL" id="AGT42658.1"/>
    </source>
</evidence>
<sequence length="683" mass="75135">MGFQIKKSDMERFSKNMQQNIKLIEYGINIFFNDTKYMLTMLSNHPDVRNADDSFNKYISKTEISNVDTIEKSEKEKRVFNLFKNIHKSYPHYMCVFMGTEWGGYTSTCDTALSGGYDPRKRPWYEAASKSVDKPIITEAYNSTAGDTVICLSHSVFSFQNEHIGNVSIEVTLKTLTEMLKKLTIGKTGYIMLIQNDGTILADPKNNSFNFKNIKEINVQGFSDLSGADSGNITVEMDGKKWITEIYTVQTLNWKLIAFMEKDEVFSEYYQVLQSIFTVGILLLIIFLTVSLIFALHITKPLNIAVKALKNIAEGEGDLTARLIINGNDEITELSEYFNKTIEKIGSSIQTVSNNTDSMQNIGDELASNMTETASSIHQISTNIESVKRQVLNQAESVAGTALSIEEIINTVKRLNSGIETQASSVAESSSAIEQMAANIMSITQTLEKTDEIIKTLTSATADGKDTILNSNSVTQKIAEESGSLLEASSVIQHIASQTNLLAMNAAIEAAHAGEAGKGFAVVADEIRKLAEESSSQGKTITTTLKALSGEIEILSAASKTVEEKFNAIFSIAENVKSMSSRIMEAMYEQQNGSKEILTAIRDINSVTAEVKTGSEEMLKGGENVAKEMSKLDGLTRIISESMNEMACGAVQINNAVQEVNGISQKNKQSIENLVSEVKKFKV</sequence>
<keyword evidence="5 10" id="KW-1133">Transmembrane helix</keyword>
<dbReference type="CDD" id="cd12912">
    <property type="entry name" value="PDC2_MCP_like"/>
    <property type="match status" value="1"/>
</dbReference>
<dbReference type="Gene3D" id="1.10.8.500">
    <property type="entry name" value="HAMP domain in histidine kinase"/>
    <property type="match status" value="1"/>
</dbReference>
<gene>
    <name evidence="13" type="ORF">TPE_0162</name>
</gene>
<evidence type="ECO:0000256" key="10">
    <source>
        <dbReference type="SAM" id="Phobius"/>
    </source>
</evidence>
<organism evidence="13 14">
    <name type="scientific">Treponema pedis str. T A4</name>
    <dbReference type="NCBI Taxonomy" id="1291379"/>
    <lineage>
        <taxon>Bacteria</taxon>
        <taxon>Pseudomonadati</taxon>
        <taxon>Spirochaetota</taxon>
        <taxon>Spirochaetia</taxon>
        <taxon>Spirochaetales</taxon>
        <taxon>Treponemataceae</taxon>
        <taxon>Treponema</taxon>
    </lineage>
</organism>
<dbReference type="EMBL" id="CP004120">
    <property type="protein sequence ID" value="AGT42658.1"/>
    <property type="molecule type" value="Genomic_DNA"/>
</dbReference>
<name>S5ZXC8_9SPIR</name>
<keyword evidence="7 9" id="KW-0807">Transducer</keyword>
<dbReference type="Pfam" id="PF00015">
    <property type="entry name" value="MCPsignal"/>
    <property type="match status" value="1"/>
</dbReference>
<keyword evidence="4 10" id="KW-0812">Transmembrane</keyword>
<evidence type="ECO:0000259" key="11">
    <source>
        <dbReference type="PROSITE" id="PS50111"/>
    </source>
</evidence>
<evidence type="ECO:0000256" key="4">
    <source>
        <dbReference type="ARBA" id="ARBA00022692"/>
    </source>
</evidence>
<dbReference type="CDD" id="cd06225">
    <property type="entry name" value="HAMP"/>
    <property type="match status" value="1"/>
</dbReference>
<evidence type="ECO:0000256" key="6">
    <source>
        <dbReference type="ARBA" id="ARBA00023136"/>
    </source>
</evidence>
<feature type="transmembrane region" description="Helical" evidence="10">
    <location>
        <begin position="276"/>
        <end position="298"/>
    </location>
</feature>
<keyword evidence="2" id="KW-1003">Cell membrane</keyword>
<dbReference type="InterPro" id="IPR033479">
    <property type="entry name" value="dCache_1"/>
</dbReference>
<dbReference type="SMART" id="SM00283">
    <property type="entry name" value="MA"/>
    <property type="match status" value="1"/>
</dbReference>
<dbReference type="GO" id="GO:0006935">
    <property type="term" value="P:chemotaxis"/>
    <property type="evidence" value="ECO:0007669"/>
    <property type="project" value="UniProtKB-KW"/>
</dbReference>
<evidence type="ECO:0000259" key="12">
    <source>
        <dbReference type="PROSITE" id="PS50885"/>
    </source>
</evidence>
<dbReference type="PROSITE" id="PS50111">
    <property type="entry name" value="CHEMOTAXIS_TRANSDUC_2"/>
    <property type="match status" value="1"/>
</dbReference>
<dbReference type="InterPro" id="IPR003660">
    <property type="entry name" value="HAMP_dom"/>
</dbReference>
<feature type="domain" description="Methyl-accepting transducer" evidence="11">
    <location>
        <begin position="397"/>
        <end position="626"/>
    </location>
</feature>
<reference evidence="13 14" key="1">
    <citation type="journal article" date="2013" name="PLoS ONE">
        <title>Genome-Wide Relatedness of Treponema pedis, from Gingiva and Necrotic Skin Lesions of Pigs, with the Human Oral Pathogen Treponema denticola.</title>
        <authorList>
            <person name="Svartstrom O."/>
            <person name="Mushtaq M."/>
            <person name="Pringle M."/>
            <person name="Segerman B."/>
        </authorList>
    </citation>
    <scope>NUCLEOTIDE SEQUENCE [LARGE SCALE GENOMIC DNA]</scope>
    <source>
        <strain evidence="13">T A4</strain>
    </source>
</reference>
<dbReference type="PATRIC" id="fig|1291379.3.peg.158"/>
<dbReference type="Proteomes" id="UP000015620">
    <property type="component" value="Chromosome"/>
</dbReference>
<dbReference type="GO" id="GO:0005886">
    <property type="term" value="C:plasma membrane"/>
    <property type="evidence" value="ECO:0007669"/>
    <property type="project" value="UniProtKB-SubCell"/>
</dbReference>